<organism evidence="1 2">
    <name type="scientific">Roseateles chitinivorans</name>
    <dbReference type="NCBI Taxonomy" id="2917965"/>
    <lineage>
        <taxon>Bacteria</taxon>
        <taxon>Pseudomonadati</taxon>
        <taxon>Pseudomonadota</taxon>
        <taxon>Betaproteobacteria</taxon>
        <taxon>Burkholderiales</taxon>
        <taxon>Sphaerotilaceae</taxon>
        <taxon>Roseateles</taxon>
    </lineage>
</organism>
<reference evidence="1 2" key="1">
    <citation type="submission" date="2017-11" db="EMBL/GenBank/DDBJ databases">
        <title>Draft genome sequence of Mitsuaria sp. HWN-4.</title>
        <authorList>
            <person name="Gundlapally S.R."/>
        </authorList>
    </citation>
    <scope>NUCLEOTIDE SEQUENCE [LARGE SCALE GENOMIC DNA]</scope>
    <source>
        <strain evidence="1 2">HWN-4</strain>
    </source>
</reference>
<sequence length="467" mass="50092">MARTLARVDRRYRVPELPSSLTLTHDEPPAVALAVAIEEARTALVAGREPGERAKSLFLEALARLIGEALRTDGGDPAFAAMVLRHRSPRVREHASLSAHAERDRRQLRATANALAHPAKAQRLPPGAMRDALVALHDAATAGDWSRLADAAERLHPLHESPELPDAARRLRDDGALARLRRLDELASDPEVIRYRALWDRQGPSAGSAQAVASGAGAQQRGDAVEGLATEALQALVDRMNAGAASEMDATSAAVDAAVSGNAGERASYRVVTSLRVPAAFPGDPQRAKSEWDVALLRRHDADTWDLLLLVEAKASADAATTDLPRLLRGLRLLAQADPRATYAFASHQGEIPLRGASLRALPTEEAELARAVLYCSDAPAEQAPRLLSAASRMQLLSAPASLDFADQLERGLAVESRQLEPVWDQLLTAPAFAPVLRQHATLRTVRELMVHPSDLMAAVRAAPAPT</sequence>
<evidence type="ECO:0000313" key="2">
    <source>
        <dbReference type="Proteomes" id="UP000231501"/>
    </source>
</evidence>
<proteinExistence type="predicted"/>
<protein>
    <submittedName>
        <fullName evidence="1">3-deoxy-D-arabino-heptulosonate 7-phosphate synthase</fullName>
    </submittedName>
</protein>
<gene>
    <name evidence="1" type="ORF">CS062_01445</name>
</gene>
<keyword evidence="2" id="KW-1185">Reference proteome</keyword>
<name>A0A2G9CF52_9BURK</name>
<evidence type="ECO:0000313" key="1">
    <source>
        <dbReference type="EMBL" id="PIM55027.1"/>
    </source>
</evidence>
<accession>A0A2G9CF52</accession>
<dbReference type="Proteomes" id="UP000231501">
    <property type="component" value="Unassembled WGS sequence"/>
</dbReference>
<dbReference type="EMBL" id="PEOG01000006">
    <property type="protein sequence ID" value="PIM55027.1"/>
    <property type="molecule type" value="Genomic_DNA"/>
</dbReference>
<comment type="caution">
    <text evidence="1">The sequence shown here is derived from an EMBL/GenBank/DDBJ whole genome shotgun (WGS) entry which is preliminary data.</text>
</comment>
<dbReference type="AlphaFoldDB" id="A0A2G9CF52"/>